<evidence type="ECO:0000256" key="8">
    <source>
        <dbReference type="ARBA" id="ARBA00023180"/>
    </source>
</evidence>
<evidence type="ECO:0000256" key="7">
    <source>
        <dbReference type="ARBA" id="ARBA00023170"/>
    </source>
</evidence>
<keyword evidence="8" id="KW-0325">Glycoprotein</keyword>
<protein>
    <recommendedName>
        <fullName evidence="12">Ionotropic glutamate receptor C-terminal domain-containing protein</fullName>
    </recommendedName>
</protein>
<keyword evidence="6 11" id="KW-0472">Membrane</keyword>
<accession>A0A835LBC3</accession>
<gene>
    <name evidence="13" type="ORF">IFM89_007621</name>
</gene>
<name>A0A835LBC3_9MAGN</name>
<dbReference type="Gene3D" id="1.10.287.70">
    <property type="match status" value="2"/>
</dbReference>
<evidence type="ECO:0000313" key="14">
    <source>
        <dbReference type="Proteomes" id="UP000631114"/>
    </source>
</evidence>
<feature type="transmembrane region" description="Helical" evidence="11">
    <location>
        <begin position="231"/>
        <end position="254"/>
    </location>
</feature>
<feature type="domain" description="Ionotropic glutamate receptor C-terminal" evidence="12">
    <location>
        <begin position="2"/>
        <end position="208"/>
    </location>
</feature>
<evidence type="ECO:0000256" key="11">
    <source>
        <dbReference type="SAM" id="Phobius"/>
    </source>
</evidence>
<evidence type="ECO:0000256" key="6">
    <source>
        <dbReference type="ARBA" id="ARBA00023136"/>
    </source>
</evidence>
<dbReference type="InterPro" id="IPR001320">
    <property type="entry name" value="Iontro_rcpt_C"/>
</dbReference>
<dbReference type="GO" id="GO:0015276">
    <property type="term" value="F:ligand-gated monoatomic ion channel activity"/>
    <property type="evidence" value="ECO:0007669"/>
    <property type="project" value="InterPro"/>
</dbReference>
<evidence type="ECO:0000256" key="4">
    <source>
        <dbReference type="ARBA" id="ARBA00022989"/>
    </source>
</evidence>
<dbReference type="Proteomes" id="UP000631114">
    <property type="component" value="Unassembled WGS sequence"/>
</dbReference>
<dbReference type="SMART" id="SM00079">
    <property type="entry name" value="PBPe"/>
    <property type="match status" value="1"/>
</dbReference>
<keyword evidence="14" id="KW-1185">Reference proteome</keyword>
<sequence>MKYLSTSIYCKKYDAVVGDITVLANRTNYVEFTQPYAKSGLAMVVPVKSKENAWLFVKPFRAAMWLVVSIAFMYTMFAVWFLERRTNPEFRGEALRSNFTRVVLVVWLFVVFVLTSSYTANLSSFLTVQRLEPTVTDMATLRRSNSPVGCDRDSFVRKYMEEVLDFHPYNILKIFRKGSPIARDFSKAILELSENETLDRLDRDWFKSSNNECADSDNKDTDNQSLSISNFWGLFLVTTFTSTIMLVLYILHLFRKFRYHSVRPIGTRSGADASF</sequence>
<keyword evidence="3 11" id="KW-0812">Transmembrane</keyword>
<dbReference type="Pfam" id="PF00060">
    <property type="entry name" value="Lig_chan"/>
    <property type="match status" value="1"/>
</dbReference>
<comment type="subcellular location">
    <subcellularLocation>
        <location evidence="1">Membrane</location>
        <topology evidence="1">Multi-pass membrane protein</topology>
    </subcellularLocation>
</comment>
<dbReference type="EMBL" id="JADFTS010000009">
    <property type="protein sequence ID" value="KAF9588145.1"/>
    <property type="molecule type" value="Genomic_DNA"/>
</dbReference>
<keyword evidence="2" id="KW-0813">Transport</keyword>
<keyword evidence="10" id="KW-0407">Ion channel</keyword>
<evidence type="ECO:0000256" key="3">
    <source>
        <dbReference type="ARBA" id="ARBA00022692"/>
    </source>
</evidence>
<reference evidence="13 14" key="1">
    <citation type="submission" date="2020-10" db="EMBL/GenBank/DDBJ databases">
        <title>The Coptis chinensis genome and diversification of protoberbering-type alkaloids.</title>
        <authorList>
            <person name="Wang B."/>
            <person name="Shu S."/>
            <person name="Song C."/>
            <person name="Liu Y."/>
        </authorList>
    </citation>
    <scope>NUCLEOTIDE SEQUENCE [LARGE SCALE GENOMIC DNA]</scope>
    <source>
        <strain evidence="13">HL-2020</strain>
        <tissue evidence="13">Leaf</tissue>
    </source>
</reference>
<keyword evidence="5" id="KW-0406">Ion transport</keyword>
<keyword evidence="7" id="KW-0675">Receptor</keyword>
<evidence type="ECO:0000256" key="2">
    <source>
        <dbReference type="ARBA" id="ARBA00022448"/>
    </source>
</evidence>
<dbReference type="InterPro" id="IPR015683">
    <property type="entry name" value="Ionotropic_Glu_rcpt"/>
</dbReference>
<evidence type="ECO:0000256" key="9">
    <source>
        <dbReference type="ARBA" id="ARBA00023286"/>
    </source>
</evidence>
<dbReference type="OrthoDB" id="5984008at2759"/>
<evidence type="ECO:0000256" key="1">
    <source>
        <dbReference type="ARBA" id="ARBA00004141"/>
    </source>
</evidence>
<dbReference type="GO" id="GO:0016020">
    <property type="term" value="C:membrane"/>
    <property type="evidence" value="ECO:0007669"/>
    <property type="project" value="UniProtKB-SubCell"/>
</dbReference>
<dbReference type="Gene3D" id="3.40.190.10">
    <property type="entry name" value="Periplasmic binding protein-like II"/>
    <property type="match status" value="2"/>
</dbReference>
<dbReference type="SUPFAM" id="SSF53850">
    <property type="entry name" value="Periplasmic binding protein-like II"/>
    <property type="match status" value="1"/>
</dbReference>
<evidence type="ECO:0000259" key="12">
    <source>
        <dbReference type="SMART" id="SM00079"/>
    </source>
</evidence>
<organism evidence="13 14">
    <name type="scientific">Coptis chinensis</name>
    <dbReference type="NCBI Taxonomy" id="261450"/>
    <lineage>
        <taxon>Eukaryota</taxon>
        <taxon>Viridiplantae</taxon>
        <taxon>Streptophyta</taxon>
        <taxon>Embryophyta</taxon>
        <taxon>Tracheophyta</taxon>
        <taxon>Spermatophyta</taxon>
        <taxon>Magnoliopsida</taxon>
        <taxon>Ranunculales</taxon>
        <taxon>Ranunculaceae</taxon>
        <taxon>Coptidoideae</taxon>
        <taxon>Coptis</taxon>
    </lineage>
</organism>
<evidence type="ECO:0000313" key="13">
    <source>
        <dbReference type="EMBL" id="KAF9588145.1"/>
    </source>
</evidence>
<evidence type="ECO:0000256" key="10">
    <source>
        <dbReference type="ARBA" id="ARBA00023303"/>
    </source>
</evidence>
<dbReference type="AlphaFoldDB" id="A0A835LBC3"/>
<evidence type="ECO:0000256" key="5">
    <source>
        <dbReference type="ARBA" id="ARBA00023065"/>
    </source>
</evidence>
<feature type="transmembrane region" description="Helical" evidence="11">
    <location>
        <begin position="62"/>
        <end position="82"/>
    </location>
</feature>
<proteinExistence type="predicted"/>
<feature type="transmembrane region" description="Helical" evidence="11">
    <location>
        <begin position="102"/>
        <end position="120"/>
    </location>
</feature>
<keyword evidence="4 11" id="KW-1133">Transmembrane helix</keyword>
<dbReference type="PANTHER" id="PTHR18966">
    <property type="entry name" value="IONOTROPIC GLUTAMATE RECEPTOR"/>
    <property type="match status" value="1"/>
</dbReference>
<keyword evidence="9" id="KW-1071">Ligand-gated ion channel</keyword>
<comment type="caution">
    <text evidence="13">The sequence shown here is derived from an EMBL/GenBank/DDBJ whole genome shotgun (WGS) entry which is preliminary data.</text>
</comment>